<dbReference type="InterPro" id="IPR018097">
    <property type="entry name" value="EGF_Ca-bd_CS"/>
</dbReference>
<dbReference type="PROSITE" id="PS50026">
    <property type="entry name" value="EGF_3"/>
    <property type="match status" value="1"/>
</dbReference>
<dbReference type="FunFam" id="2.10.25.10:FF:000122">
    <property type="entry name" value="Protein crumbs homolog 2"/>
    <property type="match status" value="1"/>
</dbReference>
<evidence type="ECO:0000256" key="8">
    <source>
        <dbReference type="SAM" id="Phobius"/>
    </source>
</evidence>
<evidence type="ECO:0000313" key="10">
    <source>
        <dbReference type="EMBL" id="KAK3084236.1"/>
    </source>
</evidence>
<keyword evidence="8" id="KW-0812">Transmembrane</keyword>
<comment type="caution">
    <text evidence="10">The sequence shown here is derived from an EMBL/GenBank/DDBJ whole genome shotgun (WGS) entry which is preliminary data.</text>
</comment>
<evidence type="ECO:0000256" key="7">
    <source>
        <dbReference type="SAM" id="MobiDB-lite"/>
    </source>
</evidence>
<keyword evidence="11" id="KW-1185">Reference proteome</keyword>
<dbReference type="AlphaFoldDB" id="A0AA88XJV0"/>
<dbReference type="InterPro" id="IPR000152">
    <property type="entry name" value="EGF-type_Asp/Asn_hydroxyl_site"/>
</dbReference>
<dbReference type="SUPFAM" id="SSF57196">
    <property type="entry name" value="EGF/Laminin"/>
    <property type="match status" value="1"/>
</dbReference>
<feature type="region of interest" description="Disordered" evidence="7">
    <location>
        <begin position="108"/>
        <end position="131"/>
    </location>
</feature>
<dbReference type="PROSITE" id="PS00010">
    <property type="entry name" value="ASX_HYDROXYL"/>
    <property type="match status" value="1"/>
</dbReference>
<dbReference type="PANTHER" id="PTHR12916:SF4">
    <property type="entry name" value="UNINFLATABLE, ISOFORM C"/>
    <property type="match status" value="1"/>
</dbReference>
<dbReference type="PRINTS" id="PR00010">
    <property type="entry name" value="EGFBLOOD"/>
</dbReference>
<dbReference type="InterPro" id="IPR000742">
    <property type="entry name" value="EGF"/>
</dbReference>
<feature type="transmembrane region" description="Helical" evidence="8">
    <location>
        <begin position="15"/>
        <end position="35"/>
    </location>
</feature>
<dbReference type="EMBL" id="VSWD01000013">
    <property type="protein sequence ID" value="KAK3084236.1"/>
    <property type="molecule type" value="Genomic_DNA"/>
</dbReference>
<dbReference type="PROSITE" id="PS01186">
    <property type="entry name" value="EGF_2"/>
    <property type="match status" value="1"/>
</dbReference>
<keyword evidence="3" id="KW-0677">Repeat</keyword>
<evidence type="ECO:0000256" key="1">
    <source>
        <dbReference type="ARBA" id="ARBA00022536"/>
    </source>
</evidence>
<organism evidence="10 11">
    <name type="scientific">Pinctada imbricata</name>
    <name type="common">Atlantic pearl-oyster</name>
    <name type="synonym">Pinctada martensii</name>
    <dbReference type="NCBI Taxonomy" id="66713"/>
    <lineage>
        <taxon>Eukaryota</taxon>
        <taxon>Metazoa</taxon>
        <taxon>Spiralia</taxon>
        <taxon>Lophotrochozoa</taxon>
        <taxon>Mollusca</taxon>
        <taxon>Bivalvia</taxon>
        <taxon>Autobranchia</taxon>
        <taxon>Pteriomorphia</taxon>
        <taxon>Pterioida</taxon>
        <taxon>Pterioidea</taxon>
        <taxon>Pteriidae</taxon>
        <taxon>Pinctada</taxon>
    </lineage>
</organism>
<evidence type="ECO:0000313" key="11">
    <source>
        <dbReference type="Proteomes" id="UP001186944"/>
    </source>
</evidence>
<evidence type="ECO:0000256" key="5">
    <source>
        <dbReference type="ARBA" id="ARBA00023180"/>
    </source>
</evidence>
<dbReference type="SMART" id="SM00181">
    <property type="entry name" value="EGF"/>
    <property type="match status" value="1"/>
</dbReference>
<sequence>MVCYTDYVELNNNELIVSFLIIYFSAIVIQSCMYFTDMDECASGPCQNNGKCTDMVNAYECRCKTGYSGYHCEIGIQLLRTTIEDHVQDKQSTTSNNLLPSMNETPWKNNFLPRRSNQSTPSKNPLEQRGQVTLFTVLEVEMKDSKEPRSPRGHI</sequence>
<dbReference type="GO" id="GO:0005509">
    <property type="term" value="F:calcium ion binding"/>
    <property type="evidence" value="ECO:0007669"/>
    <property type="project" value="InterPro"/>
</dbReference>
<dbReference type="SMART" id="SM00179">
    <property type="entry name" value="EGF_CA"/>
    <property type="match status" value="1"/>
</dbReference>
<proteinExistence type="predicted"/>
<dbReference type="PROSITE" id="PS00022">
    <property type="entry name" value="EGF_1"/>
    <property type="match status" value="1"/>
</dbReference>
<evidence type="ECO:0000256" key="3">
    <source>
        <dbReference type="ARBA" id="ARBA00022737"/>
    </source>
</evidence>
<evidence type="ECO:0000256" key="2">
    <source>
        <dbReference type="ARBA" id="ARBA00022729"/>
    </source>
</evidence>
<keyword evidence="8" id="KW-1133">Transmembrane helix</keyword>
<keyword evidence="5" id="KW-0325">Glycoprotein</keyword>
<gene>
    <name evidence="10" type="ORF">FSP39_010467</name>
</gene>
<dbReference type="InterPro" id="IPR001881">
    <property type="entry name" value="EGF-like_Ca-bd_dom"/>
</dbReference>
<dbReference type="CDD" id="cd00054">
    <property type="entry name" value="EGF_CA"/>
    <property type="match status" value="1"/>
</dbReference>
<name>A0AA88XJV0_PINIB</name>
<keyword evidence="8" id="KW-0472">Membrane</keyword>
<feature type="disulfide bond" evidence="6">
    <location>
        <begin position="63"/>
        <end position="72"/>
    </location>
</feature>
<dbReference type="InterPro" id="IPR013032">
    <property type="entry name" value="EGF-like_CS"/>
</dbReference>
<evidence type="ECO:0000259" key="9">
    <source>
        <dbReference type="PROSITE" id="PS50026"/>
    </source>
</evidence>
<dbReference type="Pfam" id="PF12661">
    <property type="entry name" value="hEGF"/>
    <property type="match status" value="1"/>
</dbReference>
<accession>A0AA88XJV0</accession>
<comment type="caution">
    <text evidence="6">Lacks conserved residue(s) required for the propagation of feature annotation.</text>
</comment>
<dbReference type="PANTHER" id="PTHR12916">
    <property type="entry name" value="CYTOCHROME C OXIDASE POLYPEPTIDE VIC-2"/>
    <property type="match status" value="1"/>
</dbReference>
<feature type="domain" description="EGF-like" evidence="9">
    <location>
        <begin position="37"/>
        <end position="73"/>
    </location>
</feature>
<reference evidence="10" key="1">
    <citation type="submission" date="2019-08" db="EMBL/GenBank/DDBJ databases">
        <title>The improved chromosome-level genome for the pearl oyster Pinctada fucata martensii using PacBio sequencing and Hi-C.</title>
        <authorList>
            <person name="Zheng Z."/>
        </authorList>
    </citation>
    <scope>NUCLEOTIDE SEQUENCE</scope>
    <source>
        <strain evidence="10">ZZ-2019</strain>
        <tissue evidence="10">Adductor muscle</tissue>
    </source>
</reference>
<evidence type="ECO:0000256" key="6">
    <source>
        <dbReference type="PROSITE-ProRule" id="PRU00076"/>
    </source>
</evidence>
<dbReference type="PROSITE" id="PS01187">
    <property type="entry name" value="EGF_CA"/>
    <property type="match status" value="1"/>
</dbReference>
<feature type="compositionally biased region" description="Polar residues" evidence="7">
    <location>
        <begin position="115"/>
        <end position="131"/>
    </location>
</feature>
<keyword evidence="4 6" id="KW-1015">Disulfide bond</keyword>
<dbReference type="Gene3D" id="2.10.25.10">
    <property type="entry name" value="Laminin"/>
    <property type="match status" value="1"/>
</dbReference>
<keyword evidence="2" id="KW-0732">Signal</keyword>
<evidence type="ECO:0000256" key="4">
    <source>
        <dbReference type="ARBA" id="ARBA00023157"/>
    </source>
</evidence>
<protein>
    <recommendedName>
        <fullName evidence="9">EGF-like domain-containing protein</fullName>
    </recommendedName>
</protein>
<keyword evidence="1 6" id="KW-0245">EGF-like domain</keyword>
<dbReference type="Proteomes" id="UP001186944">
    <property type="component" value="Unassembled WGS sequence"/>
</dbReference>